<name>F8NFC9_SERL9</name>
<sequence>MFPTLWLALQCLFGLLAVLLSSFIYAQYHGYIIRIKKIRPFLISGLFFSYKSQYSISASHLRLRFYFPRPTSPRWVTFEVFDYEYKDLKCHVSIALLEVTIWFMPVYFRFSGGAWLLADLNDFRLRVFSSSETPFWIQRMRKNLVTTVLTGEILRVDDFQTKLSLGTLSGAPDGYSGPIERNKGTSKNEEYDEIRLTTFVDNYHVKNFQERLYTFTGIQAQFRRSWVDDRGSYVLIAEGARWTKVQSLNERRQSTITSDWGRMFSSITSFPSDVLRIFMDPMSSIDIYCPRADITFDYFRIRDAELLRQGFVLFNEKLEYSGVNITNVPGMLVDALTALWSVK</sequence>
<dbReference type="OrthoDB" id="2798046at2759"/>
<protein>
    <submittedName>
        <fullName evidence="1">Uncharacterized protein</fullName>
    </submittedName>
</protein>
<proteinExistence type="predicted"/>
<accession>F8NFC9</accession>
<dbReference type="HOGENOM" id="CLU_053172_0_0_1"/>
<organism>
    <name type="scientific">Serpula lacrymans var. lacrymans (strain S7.9)</name>
    <name type="common">Dry rot fungus</name>
    <dbReference type="NCBI Taxonomy" id="578457"/>
    <lineage>
        <taxon>Eukaryota</taxon>
        <taxon>Fungi</taxon>
        <taxon>Dikarya</taxon>
        <taxon>Basidiomycota</taxon>
        <taxon>Agaricomycotina</taxon>
        <taxon>Agaricomycetes</taxon>
        <taxon>Agaricomycetidae</taxon>
        <taxon>Boletales</taxon>
        <taxon>Coniophorineae</taxon>
        <taxon>Serpulaceae</taxon>
        <taxon>Serpula</taxon>
    </lineage>
</organism>
<evidence type="ECO:0000313" key="1">
    <source>
        <dbReference type="EMBL" id="EGO31212.1"/>
    </source>
</evidence>
<gene>
    <name evidence="1" type="ORF">SERLADRAFT_359232</name>
</gene>
<reference evidence="1" key="1">
    <citation type="submission" date="2011-04" db="EMBL/GenBank/DDBJ databases">
        <title>Evolution of plant cell wall degrading machinery underlies the functional diversity of forest fungi.</title>
        <authorList>
            <consortium name="US DOE Joint Genome Institute (JGI-PGF)"/>
            <person name="Eastwood D.C."/>
            <person name="Floudas D."/>
            <person name="Binder M."/>
            <person name="Majcherczyk A."/>
            <person name="Schneider P."/>
            <person name="Aerts A."/>
            <person name="Asiegbu F.O."/>
            <person name="Baker S.E."/>
            <person name="Barry K."/>
            <person name="Bendiksby M."/>
            <person name="Blumentritt M."/>
            <person name="Coutinho P.M."/>
            <person name="Cullen D."/>
            <person name="Cullen D."/>
            <person name="Gathman A."/>
            <person name="Goodell B."/>
            <person name="Henrissat B."/>
            <person name="Ihrmark K."/>
            <person name="Kauserud H."/>
            <person name="Kohler A."/>
            <person name="LaButti K."/>
            <person name="Lapidus A."/>
            <person name="Lavin J.L."/>
            <person name="Lee Y.-H."/>
            <person name="Lindquist E."/>
            <person name="Lilly W."/>
            <person name="Lucas S."/>
            <person name="Morin E."/>
            <person name="Murat C."/>
            <person name="Oguiza J.A."/>
            <person name="Park J."/>
            <person name="Pisabarro A.G."/>
            <person name="Riley R."/>
            <person name="Rosling A."/>
            <person name="Salamov A."/>
            <person name="Schmidt O."/>
            <person name="Schmutz J."/>
            <person name="Skrede I."/>
            <person name="Stenlid J."/>
            <person name="Wiebenga A."/>
            <person name="Xie X."/>
            <person name="Kues U."/>
            <person name="Hibbett D.S."/>
            <person name="Hoffmeister D."/>
            <person name="Hogberg N."/>
            <person name="Martin F."/>
            <person name="Grigoriev I.V."/>
            <person name="Watkinson S.C."/>
        </authorList>
    </citation>
    <scope>NUCLEOTIDE SEQUENCE</scope>
    <source>
        <strain evidence="1">S7.9</strain>
    </source>
</reference>
<dbReference type="Proteomes" id="UP000008064">
    <property type="component" value="Unassembled WGS sequence"/>
</dbReference>
<dbReference type="EMBL" id="GL945428">
    <property type="protein sequence ID" value="EGO31212.1"/>
    <property type="molecule type" value="Genomic_DNA"/>
</dbReference>
<dbReference type="GeneID" id="18809659"/>
<dbReference type="AlphaFoldDB" id="F8NFC9"/>
<dbReference type="RefSeq" id="XP_007313096.1">
    <property type="nucleotide sequence ID" value="XM_007313034.1"/>
</dbReference>
<dbReference type="KEGG" id="sla:SERLADRAFT_359232"/>